<dbReference type="SUPFAM" id="SSF54373">
    <property type="entry name" value="FAD-linked reductases, C-terminal domain"/>
    <property type="match status" value="1"/>
</dbReference>
<dbReference type="EC" id="1.3.3.4" evidence="4 11"/>
<dbReference type="AlphaFoldDB" id="A0AA39L3M4"/>
<comment type="subcellular location">
    <subcellularLocation>
        <location evidence="11">Mitochondrion inner membrane</location>
    </subcellularLocation>
</comment>
<evidence type="ECO:0000256" key="6">
    <source>
        <dbReference type="ARBA" id="ARBA00022827"/>
    </source>
</evidence>
<comment type="similarity">
    <text evidence="3 11">Belongs to the protoporphyrinogen/coproporphyrinogen oxidase family. Protoporphyrinogen oxidase subfamily.</text>
</comment>
<comment type="catalytic activity">
    <reaction evidence="10 11">
        <text>protoporphyrinogen IX + 3 O2 = protoporphyrin IX + 3 H2O2</text>
        <dbReference type="Rhea" id="RHEA:25576"/>
        <dbReference type="ChEBI" id="CHEBI:15379"/>
        <dbReference type="ChEBI" id="CHEBI:16240"/>
        <dbReference type="ChEBI" id="CHEBI:57306"/>
        <dbReference type="ChEBI" id="CHEBI:57307"/>
        <dbReference type="EC" id="1.3.3.4"/>
    </reaction>
</comment>
<evidence type="ECO:0000256" key="5">
    <source>
        <dbReference type="ARBA" id="ARBA00022630"/>
    </source>
</evidence>
<dbReference type="Gene3D" id="3.50.50.60">
    <property type="entry name" value="FAD/NAD(P)-binding domain"/>
    <property type="match status" value="1"/>
</dbReference>
<feature type="domain" description="Amine oxidase" evidence="12">
    <location>
        <begin position="111"/>
        <end position="545"/>
    </location>
</feature>
<keyword evidence="9 11" id="KW-0627">Porphyrin biosynthesis</keyword>
<comment type="cofactor">
    <cofactor evidence="11">
        <name>FAD</name>
        <dbReference type="ChEBI" id="CHEBI:57692"/>
    </cofactor>
    <text evidence="11">Binds 1 FAD per subunit.</text>
</comment>
<dbReference type="NCBIfam" id="TIGR00562">
    <property type="entry name" value="proto_IX_ox"/>
    <property type="match status" value="1"/>
</dbReference>
<keyword evidence="14" id="KW-1185">Reference proteome</keyword>
<keyword evidence="8 11" id="KW-0350">Heme biosynthesis</keyword>
<dbReference type="Proteomes" id="UP001175261">
    <property type="component" value="Unassembled WGS sequence"/>
</dbReference>
<evidence type="ECO:0000256" key="2">
    <source>
        <dbReference type="ARBA" id="ARBA00005073"/>
    </source>
</evidence>
<accession>A0AA39L3M4</accession>
<dbReference type="Pfam" id="PF01593">
    <property type="entry name" value="Amino_oxidase"/>
    <property type="match status" value="1"/>
</dbReference>
<evidence type="ECO:0000259" key="12">
    <source>
        <dbReference type="Pfam" id="PF01593"/>
    </source>
</evidence>
<comment type="caution">
    <text evidence="13">The sequence shown here is derived from an EMBL/GenBank/DDBJ whole genome shotgun (WGS) entry which is preliminary data.</text>
</comment>
<keyword evidence="5 11" id="KW-0285">Flavoprotein</keyword>
<comment type="pathway">
    <text evidence="2 11">Porphyrin-containing compound metabolism; protoporphyrin-IX biosynthesis; protoporphyrin-IX from protoporphyrinogen-IX: step 1/1.</text>
</comment>
<dbReference type="InterPro" id="IPR004572">
    <property type="entry name" value="Protoporphyrinogen_oxidase"/>
</dbReference>
<name>A0AA39L3M4_SARSR</name>
<dbReference type="GO" id="GO:0004729">
    <property type="term" value="F:oxygen-dependent protoporphyrinogen oxidase activity"/>
    <property type="evidence" value="ECO:0007669"/>
    <property type="project" value="UniProtKB-UniRule"/>
</dbReference>
<dbReference type="GO" id="GO:0006782">
    <property type="term" value="P:protoporphyrinogen IX biosynthetic process"/>
    <property type="evidence" value="ECO:0007669"/>
    <property type="project" value="UniProtKB-UniRule"/>
</dbReference>
<organism evidence="13 14">
    <name type="scientific">Sarocladium strictum</name>
    <name type="common">Black bundle disease fungus</name>
    <name type="synonym">Acremonium strictum</name>
    <dbReference type="NCBI Taxonomy" id="5046"/>
    <lineage>
        <taxon>Eukaryota</taxon>
        <taxon>Fungi</taxon>
        <taxon>Dikarya</taxon>
        <taxon>Ascomycota</taxon>
        <taxon>Pezizomycotina</taxon>
        <taxon>Sordariomycetes</taxon>
        <taxon>Hypocreomycetidae</taxon>
        <taxon>Hypocreales</taxon>
        <taxon>Sarocladiaceae</taxon>
        <taxon>Sarocladium</taxon>
    </lineage>
</organism>
<keyword evidence="7 11" id="KW-0560">Oxidoreductase</keyword>
<evidence type="ECO:0000256" key="3">
    <source>
        <dbReference type="ARBA" id="ARBA00010551"/>
    </source>
</evidence>
<reference evidence="13" key="1">
    <citation type="submission" date="2022-10" db="EMBL/GenBank/DDBJ databases">
        <title>Determination and structural analysis of whole genome sequence of Sarocladium strictum F4-1.</title>
        <authorList>
            <person name="Hu L."/>
            <person name="Jiang Y."/>
        </authorList>
    </citation>
    <scope>NUCLEOTIDE SEQUENCE</scope>
    <source>
        <strain evidence="13">F4-1</strain>
    </source>
</reference>
<dbReference type="InterPro" id="IPR036188">
    <property type="entry name" value="FAD/NAD-bd_sf"/>
</dbReference>
<sequence length="670" mass="72924">MALLTSSSSRLGFFTPRCARCLSLTTRSALLHHSISRGQDARQTTTSRLPHQRYYASGAGSDSSSLNNNGGHGVFGIDMAGRVNPSEPVEVDPSQPLPADGKDIAIIGGGLTGLTAAYYMASVVRPSTKITIYEANSRLGGWVRTDQVPVDVGGKKGIVNFERGPRSLSSLTKNTARFDDLVFYDLCIRLGLKPQVAPTLPRYLFYPDHIVPVPTSILQVLSAFTKEELWWKTLPAAALGYLKFILSGRPMPEREMTIAEFMRHLCGTTAVADNIMSGLIHGIYGGDIDKLSAQVSLYPMVEKMFLTRKTGADIVANSLDLWTLACFMGDPAVRKMAKDIADQKGALLHFGSQGLQALPDALEAALRSQPNVKIKTSSPLKKLVYSPSSKKITVTDKKGVSKPFDKVYSTIGAQDLNSLVPGKLPTLQEFENVSIMAVNLWFPEPNLKPPGFGYLIPRAVSEEVNPHHALGVFFDSDIGNNHPEEPEGTKLFVLMGGHHYEKPGVKIPTPEEAVRQAREVLESHLGIPASLPCHAEANFSRNCIPQHCVGHQKRLDSLEQELEEQFEGRLLPTGGSFTRIGGMAALRDGWIAGTMGLDPSKPVLEKYLENGWEGALGPMWKAMGQIVPLNHQLVAAVRAGVYPHDPSVTPTVSLSSQDPAMMMELSKKRS</sequence>
<dbReference type="EMBL" id="JAPDFR010000009">
    <property type="protein sequence ID" value="KAK0383266.1"/>
    <property type="molecule type" value="Genomic_DNA"/>
</dbReference>
<dbReference type="InterPro" id="IPR050464">
    <property type="entry name" value="Zeta_carotene_desat/Oxidored"/>
</dbReference>
<proteinExistence type="inferred from homology"/>
<evidence type="ECO:0000256" key="1">
    <source>
        <dbReference type="ARBA" id="ARBA00002600"/>
    </source>
</evidence>
<dbReference type="PANTHER" id="PTHR42923">
    <property type="entry name" value="PROTOPORPHYRINOGEN OXIDASE"/>
    <property type="match status" value="1"/>
</dbReference>
<evidence type="ECO:0000256" key="8">
    <source>
        <dbReference type="ARBA" id="ARBA00023133"/>
    </source>
</evidence>
<comment type="function">
    <text evidence="1 11">Catalyzes the 6-electron oxidation of protoporphyrinogen-IX to form protoporphyrin-IX.</text>
</comment>
<gene>
    <name evidence="13" type="ORF">NLU13_9179</name>
</gene>
<evidence type="ECO:0000256" key="7">
    <source>
        <dbReference type="ARBA" id="ARBA00023002"/>
    </source>
</evidence>
<evidence type="ECO:0000256" key="10">
    <source>
        <dbReference type="ARBA" id="ARBA00047554"/>
    </source>
</evidence>
<dbReference type="InterPro" id="IPR002937">
    <property type="entry name" value="Amino_oxidase"/>
</dbReference>
<evidence type="ECO:0000256" key="4">
    <source>
        <dbReference type="ARBA" id="ARBA00012867"/>
    </source>
</evidence>
<dbReference type="GO" id="GO:0005743">
    <property type="term" value="C:mitochondrial inner membrane"/>
    <property type="evidence" value="ECO:0007669"/>
    <property type="project" value="UniProtKB-SubCell"/>
</dbReference>
<evidence type="ECO:0000256" key="11">
    <source>
        <dbReference type="RuleBase" id="RU367069"/>
    </source>
</evidence>
<keyword evidence="6 11" id="KW-0274">FAD</keyword>
<evidence type="ECO:0000313" key="13">
    <source>
        <dbReference type="EMBL" id="KAK0383266.1"/>
    </source>
</evidence>
<evidence type="ECO:0000256" key="9">
    <source>
        <dbReference type="ARBA" id="ARBA00023244"/>
    </source>
</evidence>
<dbReference type="SUPFAM" id="SSF51905">
    <property type="entry name" value="FAD/NAD(P)-binding domain"/>
    <property type="match status" value="1"/>
</dbReference>
<protein>
    <recommendedName>
        <fullName evidence="4 11">Protoporphyrinogen oxidase</fullName>
        <ecNumber evidence="4 11">1.3.3.4</ecNumber>
    </recommendedName>
</protein>
<evidence type="ECO:0000313" key="14">
    <source>
        <dbReference type="Proteomes" id="UP001175261"/>
    </source>
</evidence>
<dbReference type="PANTHER" id="PTHR42923:SF3">
    <property type="entry name" value="PROTOPORPHYRINOGEN OXIDASE"/>
    <property type="match status" value="1"/>
</dbReference>